<comment type="caution">
    <text evidence="4">The sequence shown here is derived from an EMBL/GenBank/DDBJ whole genome shotgun (WGS) entry which is preliminary data.</text>
</comment>
<evidence type="ECO:0000259" key="3">
    <source>
        <dbReference type="Pfam" id="PF00656"/>
    </source>
</evidence>
<gene>
    <name evidence="4" type="ORF">EV644_103586</name>
</gene>
<feature type="domain" description="Peptidase C14 caspase" evidence="3">
    <location>
        <begin position="5"/>
        <end position="242"/>
    </location>
</feature>
<reference evidence="4 5" key="1">
    <citation type="journal article" date="2015" name="Stand. Genomic Sci.">
        <title>Genomic Encyclopedia of Bacterial and Archaeal Type Strains, Phase III: the genomes of soil and plant-associated and newly described type strains.</title>
        <authorList>
            <person name="Whitman W.B."/>
            <person name="Woyke T."/>
            <person name="Klenk H.P."/>
            <person name="Zhou Y."/>
            <person name="Lilburn T.G."/>
            <person name="Beck B.J."/>
            <person name="De Vos P."/>
            <person name="Vandamme P."/>
            <person name="Eisen J.A."/>
            <person name="Garrity G."/>
            <person name="Hugenholtz P."/>
            <person name="Kyrpides N.C."/>
        </authorList>
    </citation>
    <scope>NUCLEOTIDE SEQUENCE [LARGE SCALE GENOMIC DNA]</scope>
    <source>
        <strain evidence="4 5">VKM Ac-2538</strain>
    </source>
</reference>
<dbReference type="SUPFAM" id="SSF49899">
    <property type="entry name" value="Concanavalin A-like lectins/glucanases"/>
    <property type="match status" value="1"/>
</dbReference>
<feature type="region of interest" description="Disordered" evidence="1">
    <location>
        <begin position="345"/>
        <end position="402"/>
    </location>
</feature>
<keyword evidence="2" id="KW-0812">Transmembrane</keyword>
<dbReference type="InterPro" id="IPR029030">
    <property type="entry name" value="Caspase-like_dom_sf"/>
</dbReference>
<dbReference type="PROSITE" id="PS00018">
    <property type="entry name" value="EF_HAND_1"/>
    <property type="match status" value="1"/>
</dbReference>
<feature type="transmembrane region" description="Helical" evidence="2">
    <location>
        <begin position="416"/>
        <end position="434"/>
    </location>
</feature>
<keyword evidence="2" id="KW-0472">Membrane</keyword>
<keyword evidence="5" id="KW-1185">Reference proteome</keyword>
<keyword evidence="2" id="KW-1133">Transmembrane helix</keyword>
<protein>
    <submittedName>
        <fullName evidence="4">Caspase domain-containing protein</fullName>
    </submittedName>
</protein>
<evidence type="ECO:0000313" key="4">
    <source>
        <dbReference type="EMBL" id="TCO27882.1"/>
    </source>
</evidence>
<dbReference type="PANTHER" id="PTHR22576">
    <property type="entry name" value="MUCOSA ASSOCIATED LYMPHOID TISSUE LYMPHOMA TRANSLOCATION PROTEIN 1/PARACASPASE"/>
    <property type="match status" value="1"/>
</dbReference>
<feature type="compositionally biased region" description="Low complexity" evidence="1">
    <location>
        <begin position="345"/>
        <end position="355"/>
    </location>
</feature>
<accession>A0ABY2BTL2</accession>
<dbReference type="PANTHER" id="PTHR22576:SF37">
    <property type="entry name" value="MUCOSA-ASSOCIATED LYMPHOID TISSUE LYMPHOMA TRANSLOCATION PROTEIN 1"/>
    <property type="match status" value="1"/>
</dbReference>
<organism evidence="4 5">
    <name type="scientific">Kribbella orskensis</name>
    <dbReference type="NCBI Taxonomy" id="2512216"/>
    <lineage>
        <taxon>Bacteria</taxon>
        <taxon>Bacillati</taxon>
        <taxon>Actinomycetota</taxon>
        <taxon>Actinomycetes</taxon>
        <taxon>Propionibacteriales</taxon>
        <taxon>Kribbellaceae</taxon>
        <taxon>Kribbella</taxon>
    </lineage>
</organism>
<dbReference type="InterPro" id="IPR052039">
    <property type="entry name" value="Caspase-related_regulators"/>
</dbReference>
<dbReference type="NCBIfam" id="NF047832">
    <property type="entry name" value="caspase_w_EACC1"/>
    <property type="match status" value="1"/>
</dbReference>
<dbReference type="EMBL" id="SLWM01000003">
    <property type="protein sequence ID" value="TCO27882.1"/>
    <property type="molecule type" value="Genomic_DNA"/>
</dbReference>
<dbReference type="Proteomes" id="UP000295818">
    <property type="component" value="Unassembled WGS sequence"/>
</dbReference>
<dbReference type="Gene3D" id="2.60.120.200">
    <property type="match status" value="1"/>
</dbReference>
<dbReference type="InterPro" id="IPR013320">
    <property type="entry name" value="ConA-like_dom_sf"/>
</dbReference>
<dbReference type="Pfam" id="PF00656">
    <property type="entry name" value="Peptidase_C14"/>
    <property type="match status" value="1"/>
</dbReference>
<dbReference type="Gene3D" id="3.40.50.1460">
    <property type="match status" value="1"/>
</dbReference>
<evidence type="ECO:0000256" key="1">
    <source>
        <dbReference type="SAM" id="MobiDB-lite"/>
    </source>
</evidence>
<dbReference type="InterPro" id="IPR018247">
    <property type="entry name" value="EF_Hand_1_Ca_BS"/>
</dbReference>
<dbReference type="SUPFAM" id="SSF52129">
    <property type="entry name" value="Caspase-like"/>
    <property type="match status" value="1"/>
</dbReference>
<evidence type="ECO:0000256" key="2">
    <source>
        <dbReference type="SAM" id="Phobius"/>
    </source>
</evidence>
<name>A0ABY2BTL2_9ACTN</name>
<evidence type="ECO:0000313" key="5">
    <source>
        <dbReference type="Proteomes" id="UP000295818"/>
    </source>
</evidence>
<proteinExistence type="predicted"/>
<sequence length="639" mass="67687">MDGARKALIVANDEYEHDGLKQLRAPAADAVALAGVLGDAEIGAFEVQVVRNEYAHVIEGRIEDLFSDARSGDVLLLHFSCHGLKSESGELFFAARNTRPNRLGSTSVSADFVQRCMRASRARSIVLLLDCCYGGAFARGVAVRAAGDVNVLDSFTGERLGGGRGRAVITASSAMEYAFEGDQLADDHSPRPSVFTSALVEGLTTGDADRDQDGWVSLNELYDYVFDRVREQNPHQTPSRDVEMQGELYLARRSRPVTAPAALPPELQQVIDHPLAGVRAGAVQELARLLNGGHAGQALAARIALEHLADDDSRNVASAANAALTTADTTEHLAADDSRNVASAATAALATADTTEPPETGVSSPVRPEPRVDLEELPSGSGGAGGITTTPTEATSGGGGPGRWGLVRLGRGRGRWVAAGLAVLVIASVALVVLRPWSAGCRFSDGFDGSAIDGGWEEVRIGDGALKVADGSLDMSAPDGSDINEELQTAPKLLHPLTGDFKLESDLTANPLQLFQSAGVLLWNSAETYVRLERSYGDVGAIIFEYRLNGGPHTKIHSPMSTDPKVITTDKTHVVLQLTKTSASVGARWRPVEDSQWRELGTVDMKLPNTTKGGIAVLNRTGSASAYNAKFDYARATCL</sequence>
<dbReference type="InterPro" id="IPR011600">
    <property type="entry name" value="Pept_C14_caspase"/>
</dbReference>